<dbReference type="EMBL" id="JAMKFB020000010">
    <property type="protein sequence ID" value="KAL0182707.1"/>
    <property type="molecule type" value="Genomic_DNA"/>
</dbReference>
<comment type="caution">
    <text evidence="1">The sequence shown here is derived from an EMBL/GenBank/DDBJ whole genome shotgun (WGS) entry which is preliminary data.</text>
</comment>
<accession>A0ABD0Q924</accession>
<feature type="non-terminal residue" evidence="1">
    <location>
        <position position="1"/>
    </location>
</feature>
<evidence type="ECO:0000313" key="1">
    <source>
        <dbReference type="EMBL" id="KAL0182707.1"/>
    </source>
</evidence>
<dbReference type="Proteomes" id="UP001529510">
    <property type="component" value="Unassembled WGS sequence"/>
</dbReference>
<organism evidence="1 2">
    <name type="scientific">Cirrhinus mrigala</name>
    <name type="common">Mrigala</name>
    <dbReference type="NCBI Taxonomy" id="683832"/>
    <lineage>
        <taxon>Eukaryota</taxon>
        <taxon>Metazoa</taxon>
        <taxon>Chordata</taxon>
        <taxon>Craniata</taxon>
        <taxon>Vertebrata</taxon>
        <taxon>Euteleostomi</taxon>
        <taxon>Actinopterygii</taxon>
        <taxon>Neopterygii</taxon>
        <taxon>Teleostei</taxon>
        <taxon>Ostariophysi</taxon>
        <taxon>Cypriniformes</taxon>
        <taxon>Cyprinidae</taxon>
        <taxon>Labeoninae</taxon>
        <taxon>Labeonini</taxon>
        <taxon>Cirrhinus</taxon>
    </lineage>
</organism>
<feature type="non-terminal residue" evidence="1">
    <location>
        <position position="51"/>
    </location>
</feature>
<dbReference type="AlphaFoldDB" id="A0ABD0Q924"/>
<sequence>ERKSRHLVPVLLIRMMMKKMRRMMTMMMTTMMTLMTQSLMRRKGSPDLLQK</sequence>
<proteinExistence type="predicted"/>
<name>A0ABD0Q924_CIRMR</name>
<protein>
    <submittedName>
        <fullName evidence="1">Uncharacterized protein</fullName>
    </submittedName>
</protein>
<reference evidence="1 2" key="1">
    <citation type="submission" date="2024-05" db="EMBL/GenBank/DDBJ databases">
        <title>Genome sequencing and assembly of Indian major carp, Cirrhinus mrigala (Hamilton, 1822).</title>
        <authorList>
            <person name="Mohindra V."/>
            <person name="Chowdhury L.M."/>
            <person name="Lal K."/>
            <person name="Jena J.K."/>
        </authorList>
    </citation>
    <scope>NUCLEOTIDE SEQUENCE [LARGE SCALE GENOMIC DNA]</scope>
    <source>
        <strain evidence="1">CM1030</strain>
        <tissue evidence="1">Blood</tissue>
    </source>
</reference>
<gene>
    <name evidence="1" type="ORF">M9458_022082</name>
</gene>
<keyword evidence="2" id="KW-1185">Reference proteome</keyword>
<evidence type="ECO:0000313" key="2">
    <source>
        <dbReference type="Proteomes" id="UP001529510"/>
    </source>
</evidence>